<evidence type="ECO:0000256" key="9">
    <source>
        <dbReference type="ARBA" id="ARBA00022692"/>
    </source>
</evidence>
<dbReference type="InterPro" id="IPR000462">
    <property type="entry name" value="CDP-OH_P_trans"/>
</dbReference>
<dbReference type="Gene3D" id="1.20.120.1760">
    <property type="match status" value="1"/>
</dbReference>
<evidence type="ECO:0000256" key="7">
    <source>
        <dbReference type="ARBA" id="ARBA00022516"/>
    </source>
</evidence>
<evidence type="ECO:0000256" key="8">
    <source>
        <dbReference type="ARBA" id="ARBA00022679"/>
    </source>
</evidence>
<evidence type="ECO:0000313" key="20">
    <source>
        <dbReference type="EMBL" id="KZD09685.1"/>
    </source>
</evidence>
<reference evidence="20 21" key="1">
    <citation type="submission" date="2015-12" db="EMBL/GenBank/DDBJ databases">
        <title>Genome sequence of Oceanibaculum pacificum MCCC 1A02656.</title>
        <authorList>
            <person name="Lu L."/>
            <person name="Lai Q."/>
            <person name="Shao Z."/>
            <person name="Qian P."/>
        </authorList>
    </citation>
    <scope>NUCLEOTIDE SEQUENCE [LARGE SCALE GENOMIC DNA]</scope>
    <source>
        <strain evidence="20 21">MCCC 1A02656</strain>
    </source>
</reference>
<evidence type="ECO:0000256" key="19">
    <source>
        <dbReference type="SAM" id="Phobius"/>
    </source>
</evidence>
<dbReference type="EMBL" id="LPXN01000096">
    <property type="protein sequence ID" value="KZD09685.1"/>
    <property type="molecule type" value="Genomic_DNA"/>
</dbReference>
<keyword evidence="11" id="KW-0443">Lipid metabolism</keyword>
<evidence type="ECO:0000256" key="11">
    <source>
        <dbReference type="ARBA" id="ARBA00023098"/>
    </source>
</evidence>
<keyword evidence="13" id="KW-0594">Phospholipid biosynthesis</keyword>
<comment type="pathway">
    <text evidence="2">Phospholipid metabolism; phosphatidylglycerol biosynthesis; phosphatidylglycerol from CDP-diacylglycerol: step 1/2.</text>
</comment>
<dbReference type="GO" id="GO:0046474">
    <property type="term" value="P:glycerophospholipid biosynthetic process"/>
    <property type="evidence" value="ECO:0007669"/>
    <property type="project" value="TreeGrafter"/>
</dbReference>
<keyword evidence="7" id="KW-0444">Lipid biosynthesis</keyword>
<evidence type="ECO:0000256" key="12">
    <source>
        <dbReference type="ARBA" id="ARBA00023136"/>
    </source>
</evidence>
<proteinExistence type="inferred from homology"/>
<keyword evidence="12 19" id="KW-0472">Membrane</keyword>
<evidence type="ECO:0000256" key="2">
    <source>
        <dbReference type="ARBA" id="ARBA00005042"/>
    </source>
</evidence>
<gene>
    <name evidence="20" type="ORF">AUP43_06980</name>
</gene>
<dbReference type="InterPro" id="IPR048254">
    <property type="entry name" value="CDP_ALCOHOL_P_TRANSF_CS"/>
</dbReference>
<evidence type="ECO:0000256" key="4">
    <source>
        <dbReference type="ARBA" id="ARBA00010441"/>
    </source>
</evidence>
<evidence type="ECO:0000256" key="1">
    <source>
        <dbReference type="ARBA" id="ARBA00004141"/>
    </source>
</evidence>
<evidence type="ECO:0000256" key="17">
    <source>
        <dbReference type="RuleBase" id="RU003750"/>
    </source>
</evidence>
<comment type="subcellular location">
    <subcellularLocation>
        <location evidence="1">Membrane</location>
        <topology evidence="1">Multi-pass membrane protein</topology>
    </subcellularLocation>
</comment>
<feature type="transmembrane region" description="Helical" evidence="19">
    <location>
        <begin position="160"/>
        <end position="183"/>
    </location>
</feature>
<dbReference type="GO" id="GO:0016020">
    <property type="term" value="C:membrane"/>
    <property type="evidence" value="ECO:0007669"/>
    <property type="project" value="UniProtKB-SubCell"/>
</dbReference>
<comment type="catalytic activity">
    <reaction evidence="15">
        <text>a CDP-1,2-diacyl-sn-glycerol + sn-glycerol 3-phosphate = a 1,2-diacyl-sn-glycero-3-phospho-(1'-sn-glycero-3'-phosphate) + CMP + H(+)</text>
        <dbReference type="Rhea" id="RHEA:12593"/>
        <dbReference type="ChEBI" id="CHEBI:15378"/>
        <dbReference type="ChEBI" id="CHEBI:57597"/>
        <dbReference type="ChEBI" id="CHEBI:58332"/>
        <dbReference type="ChEBI" id="CHEBI:60110"/>
        <dbReference type="ChEBI" id="CHEBI:60377"/>
        <dbReference type="EC" id="2.7.8.5"/>
    </reaction>
</comment>
<dbReference type="NCBIfam" id="TIGR00560">
    <property type="entry name" value="pgsA"/>
    <property type="match status" value="1"/>
</dbReference>
<dbReference type="InterPro" id="IPR004570">
    <property type="entry name" value="Phosphatidylglycerol_P_synth"/>
</dbReference>
<keyword evidence="9 19" id="KW-0812">Transmembrane</keyword>
<dbReference type="Proteomes" id="UP000076400">
    <property type="component" value="Unassembled WGS sequence"/>
</dbReference>
<evidence type="ECO:0000256" key="15">
    <source>
        <dbReference type="ARBA" id="ARBA00048586"/>
    </source>
</evidence>
<dbReference type="GO" id="GO:0008444">
    <property type="term" value="F:CDP-diacylglycerol-glycerol-3-phosphate 3-phosphatidyltransferase activity"/>
    <property type="evidence" value="ECO:0007669"/>
    <property type="project" value="UniProtKB-UniRule"/>
</dbReference>
<dbReference type="STRING" id="580166.AUP43_06980"/>
<dbReference type="PIRSF" id="PIRSF000847">
    <property type="entry name" value="Phos_ph_gly_syn"/>
    <property type="match status" value="1"/>
</dbReference>
<evidence type="ECO:0000313" key="21">
    <source>
        <dbReference type="Proteomes" id="UP000076400"/>
    </source>
</evidence>
<dbReference type="PROSITE" id="PS00379">
    <property type="entry name" value="CDP_ALCOHOL_P_TRANSF"/>
    <property type="match status" value="1"/>
</dbReference>
<dbReference type="PANTHER" id="PTHR14269">
    <property type="entry name" value="CDP-DIACYLGLYCEROL--GLYCEROL-3-PHOSPHATE 3-PHOSPHATIDYLTRANSFERASE-RELATED"/>
    <property type="match status" value="1"/>
</dbReference>
<evidence type="ECO:0000256" key="5">
    <source>
        <dbReference type="ARBA" id="ARBA00013170"/>
    </source>
</evidence>
<dbReference type="InterPro" id="IPR050324">
    <property type="entry name" value="CDP-alcohol_PTase-I"/>
</dbReference>
<protein>
    <recommendedName>
        <fullName evidence="6 16">CDP-diacylglycerol--glycerol-3-phosphate 3-phosphatidyltransferase</fullName>
        <ecNumber evidence="5 16">2.7.8.5</ecNumber>
    </recommendedName>
</protein>
<feature type="region of interest" description="Disordered" evidence="18">
    <location>
        <begin position="194"/>
        <end position="214"/>
    </location>
</feature>
<keyword evidence="8 17" id="KW-0808">Transferase</keyword>
<feature type="compositionally biased region" description="Basic and acidic residues" evidence="18">
    <location>
        <begin position="202"/>
        <end position="214"/>
    </location>
</feature>
<comment type="caution">
    <text evidence="20">The sequence shown here is derived from an EMBL/GenBank/DDBJ whole genome shotgun (WGS) entry which is preliminary data.</text>
</comment>
<evidence type="ECO:0000256" key="3">
    <source>
        <dbReference type="ARBA" id="ARBA00005189"/>
    </source>
</evidence>
<name>A0A154W876_9PROT</name>
<dbReference type="EC" id="2.7.8.5" evidence="5 16"/>
<accession>A0A154W876</accession>
<keyword evidence="21" id="KW-1185">Reference proteome</keyword>
<dbReference type="PANTHER" id="PTHR14269:SF62">
    <property type="entry name" value="CDP-DIACYLGLYCEROL--GLYCEROL-3-PHOSPHATE 3-PHOSPHATIDYLTRANSFERASE 1, CHLOROPLASTIC"/>
    <property type="match status" value="1"/>
</dbReference>
<dbReference type="InterPro" id="IPR043130">
    <property type="entry name" value="CDP-OH_PTrfase_TM_dom"/>
</dbReference>
<dbReference type="OrthoDB" id="9796672at2"/>
<evidence type="ECO:0000256" key="14">
    <source>
        <dbReference type="ARBA" id="ARBA00023264"/>
    </source>
</evidence>
<keyword evidence="10 19" id="KW-1133">Transmembrane helix</keyword>
<evidence type="ECO:0000256" key="13">
    <source>
        <dbReference type="ARBA" id="ARBA00023209"/>
    </source>
</evidence>
<evidence type="ECO:0000256" key="18">
    <source>
        <dbReference type="SAM" id="MobiDB-lite"/>
    </source>
</evidence>
<evidence type="ECO:0000256" key="16">
    <source>
        <dbReference type="NCBIfam" id="TIGR00560"/>
    </source>
</evidence>
<evidence type="ECO:0000256" key="10">
    <source>
        <dbReference type="ARBA" id="ARBA00022989"/>
    </source>
</evidence>
<dbReference type="AlphaFoldDB" id="A0A154W876"/>
<comment type="pathway">
    <text evidence="3">Lipid metabolism.</text>
</comment>
<keyword evidence="14" id="KW-1208">Phospholipid metabolism</keyword>
<comment type="similarity">
    <text evidence="4 17">Belongs to the CDP-alcohol phosphatidyltransferase class-I family.</text>
</comment>
<evidence type="ECO:0000256" key="6">
    <source>
        <dbReference type="ARBA" id="ARBA00014944"/>
    </source>
</evidence>
<organism evidence="20 21">
    <name type="scientific">Oceanibaculum pacificum</name>
    <dbReference type="NCBI Taxonomy" id="580166"/>
    <lineage>
        <taxon>Bacteria</taxon>
        <taxon>Pseudomonadati</taxon>
        <taxon>Pseudomonadota</taxon>
        <taxon>Alphaproteobacteria</taxon>
        <taxon>Rhodospirillales</taxon>
        <taxon>Oceanibaculaceae</taxon>
        <taxon>Oceanibaculum</taxon>
    </lineage>
</organism>
<dbReference type="Pfam" id="PF01066">
    <property type="entry name" value="CDP-OH_P_transf"/>
    <property type="match status" value="1"/>
</dbReference>
<dbReference type="RefSeq" id="WP_067554676.1">
    <property type="nucleotide sequence ID" value="NZ_LPXN01000096.1"/>
</dbReference>
<sequence>MLTSLPNLLTLSRIAAIPGLVTLLFFDAPLYRWLACGLFALAAITDYFDGYLARSMGQISAFGRFIDPIADKLFVAATLLMLVHAERVSEISVLAVLIILCREILVSGLREFLAGTAASLPVTNLAKWKTGIQMASIGVLIMGDVGNMLIRPILQIDLPLMLIGEILLWLAALLTLITGYDYLRAGLRHMRAPSEPAPKPDAVLKRAEPARPIG</sequence>